<keyword evidence="4" id="KW-1185">Reference proteome</keyword>
<evidence type="ECO:0000313" key="3">
    <source>
        <dbReference type="EMBL" id="WDD98957.1"/>
    </source>
</evidence>
<evidence type="ECO:0008006" key="5">
    <source>
        <dbReference type="Google" id="ProtNLM"/>
    </source>
</evidence>
<dbReference type="InterPro" id="IPR018247">
    <property type="entry name" value="EF_Hand_1_Ca_BS"/>
</dbReference>
<feature type="signal peptide" evidence="2">
    <location>
        <begin position="1"/>
        <end position="23"/>
    </location>
</feature>
<dbReference type="KEGG" id="tact:SG35_027660"/>
<organism evidence="3 4">
    <name type="scientific">Thalassomonas actiniarum</name>
    <dbReference type="NCBI Taxonomy" id="485447"/>
    <lineage>
        <taxon>Bacteria</taxon>
        <taxon>Pseudomonadati</taxon>
        <taxon>Pseudomonadota</taxon>
        <taxon>Gammaproteobacteria</taxon>
        <taxon>Alteromonadales</taxon>
        <taxon>Colwelliaceae</taxon>
        <taxon>Thalassomonas</taxon>
    </lineage>
</organism>
<keyword evidence="2" id="KW-0732">Signal</keyword>
<reference evidence="3 4" key="2">
    <citation type="journal article" date="2022" name="Mar. Drugs">
        <title>Bioassay-Guided Fractionation Leads to the Detection of Cholic Acid Generated by the Rare Thalassomonas sp.</title>
        <authorList>
            <person name="Pheiffer F."/>
            <person name="Schneider Y.K."/>
            <person name="Hansen E.H."/>
            <person name="Andersen J.H."/>
            <person name="Isaksson J."/>
            <person name="Busche T."/>
            <person name="R C."/>
            <person name="Kalinowski J."/>
            <person name="Zyl L.V."/>
            <person name="Trindade M."/>
        </authorList>
    </citation>
    <scope>NUCLEOTIDE SEQUENCE [LARGE SCALE GENOMIC DNA]</scope>
    <source>
        <strain evidence="3 4">A5K-106</strain>
    </source>
</reference>
<dbReference type="PROSITE" id="PS00448">
    <property type="entry name" value="CLOS_CELLULOSOME_RPT"/>
    <property type="match status" value="1"/>
</dbReference>
<dbReference type="PROSITE" id="PS51257">
    <property type="entry name" value="PROKAR_LIPOPROTEIN"/>
    <property type="match status" value="1"/>
</dbReference>
<feature type="chain" id="PRO_5041942098" description="EF-hand domain-containing protein" evidence="2">
    <location>
        <begin position="24"/>
        <end position="359"/>
    </location>
</feature>
<dbReference type="RefSeq" id="WP_044834332.1">
    <property type="nucleotide sequence ID" value="NZ_CP059735.1"/>
</dbReference>
<dbReference type="GO" id="GO:0004553">
    <property type="term" value="F:hydrolase activity, hydrolyzing O-glycosyl compounds"/>
    <property type="evidence" value="ECO:0007669"/>
    <property type="project" value="InterPro"/>
</dbReference>
<protein>
    <recommendedName>
        <fullName evidence="5">EF-hand domain-containing protein</fullName>
    </recommendedName>
</protein>
<dbReference type="PROSITE" id="PS00018">
    <property type="entry name" value="EF_HAND_1"/>
    <property type="match status" value="1"/>
</dbReference>
<name>A0AAE9YT12_9GAMM</name>
<dbReference type="AlphaFoldDB" id="A0AAE9YT12"/>
<accession>A0AAE9YT12</accession>
<feature type="region of interest" description="Disordered" evidence="1">
    <location>
        <begin position="22"/>
        <end position="45"/>
    </location>
</feature>
<reference evidence="3 4" key="1">
    <citation type="journal article" date="2015" name="Genome Announc.">
        <title>Draft Genome Sequences of Marine Isolates of Thalassomonas viridans and Thalassomonas actiniarum.</title>
        <authorList>
            <person name="Olonade I."/>
            <person name="van Zyl L.J."/>
            <person name="Trindade M."/>
        </authorList>
    </citation>
    <scope>NUCLEOTIDE SEQUENCE [LARGE SCALE GENOMIC DNA]</scope>
    <source>
        <strain evidence="3 4">A5K-106</strain>
    </source>
</reference>
<dbReference type="EMBL" id="CP059735">
    <property type="protein sequence ID" value="WDD98957.1"/>
    <property type="molecule type" value="Genomic_DNA"/>
</dbReference>
<dbReference type="InterPro" id="IPR002105">
    <property type="entry name" value="Dockerin_1_rpt"/>
</dbReference>
<dbReference type="GO" id="GO:0000272">
    <property type="term" value="P:polysaccharide catabolic process"/>
    <property type="evidence" value="ECO:0007669"/>
    <property type="project" value="InterPro"/>
</dbReference>
<dbReference type="Proteomes" id="UP000032568">
    <property type="component" value="Chromosome"/>
</dbReference>
<sequence length="359" mass="39489">MFKHTFLSVICCTLLAACGGSSSGNSSDQTSSGGQGSSSSDGQESVSVPLDSQFYGLWTYADVAYVAVAKDTVTVFTHDLEKDCYDSGLFTVDASTETSLTSTDVETGEQATSKFAFVDDYLSIEEEGEVLYFQQAGLFNPTPSCGSYHDVTEVEVALDLSFLPPYVVINRDAQDTGKVEYDYAIRFDVNKSGILDAGDVALIIRHFKSDAEYPNNHSLAITELEGDIWSYMPRHQQDVIASEHTNTELNSVQVEQSGNRLTFIIDPGQHALLAHINEETPVQISTFINYPEPEAEVISEWSDGPWNWSSKLHQDALPDSGFTQPNFYSDMLIDDAAADLIQGESMWVDITSVKFTFTK</sequence>
<proteinExistence type="predicted"/>
<gene>
    <name evidence="3" type="ORF">SG35_027660</name>
</gene>
<evidence type="ECO:0000256" key="2">
    <source>
        <dbReference type="SAM" id="SignalP"/>
    </source>
</evidence>
<evidence type="ECO:0000313" key="4">
    <source>
        <dbReference type="Proteomes" id="UP000032568"/>
    </source>
</evidence>
<evidence type="ECO:0000256" key="1">
    <source>
        <dbReference type="SAM" id="MobiDB-lite"/>
    </source>
</evidence>